<evidence type="ECO:0000313" key="2">
    <source>
        <dbReference type="Proteomes" id="UP001159641"/>
    </source>
</evidence>
<dbReference type="Proteomes" id="UP001159641">
    <property type="component" value="Unassembled WGS sequence"/>
</dbReference>
<name>A0AB34GVS7_ESCRO</name>
<sequence>MTFPRRLFHRPVNIWKLDFQQEEKQGASLVAHWLRIRLSIQGTRVRALVREDPTCHGAAKAVRHNY</sequence>
<reference evidence="1 2" key="1">
    <citation type="submission" date="2022-11" db="EMBL/GenBank/DDBJ databases">
        <title>Whole genome sequence of Eschrichtius robustus ER-17-0199.</title>
        <authorList>
            <person name="Bruniche-Olsen A."/>
            <person name="Black A.N."/>
            <person name="Fields C.J."/>
            <person name="Walden K."/>
            <person name="Dewoody J.A."/>
        </authorList>
    </citation>
    <scope>NUCLEOTIDE SEQUENCE [LARGE SCALE GENOMIC DNA]</scope>
    <source>
        <strain evidence="1">ER-17-0199</strain>
        <tissue evidence="1">Blubber</tissue>
    </source>
</reference>
<keyword evidence="2" id="KW-1185">Reference proteome</keyword>
<accession>A0AB34GVS7</accession>
<evidence type="ECO:0000313" key="1">
    <source>
        <dbReference type="EMBL" id="KAJ8783594.1"/>
    </source>
</evidence>
<protein>
    <submittedName>
        <fullName evidence="1">Uncharacterized protein</fullName>
    </submittedName>
</protein>
<gene>
    <name evidence="1" type="ORF">J1605_008637</name>
</gene>
<dbReference type="EMBL" id="JAIQCJ010002079">
    <property type="protein sequence ID" value="KAJ8783594.1"/>
    <property type="molecule type" value="Genomic_DNA"/>
</dbReference>
<comment type="caution">
    <text evidence="1">The sequence shown here is derived from an EMBL/GenBank/DDBJ whole genome shotgun (WGS) entry which is preliminary data.</text>
</comment>
<proteinExistence type="predicted"/>
<dbReference type="AlphaFoldDB" id="A0AB34GVS7"/>
<organism evidence="1 2">
    <name type="scientific">Eschrichtius robustus</name>
    <name type="common">California gray whale</name>
    <name type="synonym">Eschrichtius gibbosus</name>
    <dbReference type="NCBI Taxonomy" id="9764"/>
    <lineage>
        <taxon>Eukaryota</taxon>
        <taxon>Metazoa</taxon>
        <taxon>Chordata</taxon>
        <taxon>Craniata</taxon>
        <taxon>Vertebrata</taxon>
        <taxon>Euteleostomi</taxon>
        <taxon>Mammalia</taxon>
        <taxon>Eutheria</taxon>
        <taxon>Laurasiatheria</taxon>
        <taxon>Artiodactyla</taxon>
        <taxon>Whippomorpha</taxon>
        <taxon>Cetacea</taxon>
        <taxon>Mysticeti</taxon>
        <taxon>Eschrichtiidae</taxon>
        <taxon>Eschrichtius</taxon>
    </lineage>
</organism>